<reference evidence="1 2" key="1">
    <citation type="submission" date="2024-06" db="EMBL/GenBank/DDBJ databases">
        <title>Sorghum-associated microbial communities from plants grown in Nebraska, USA.</title>
        <authorList>
            <person name="Schachtman D."/>
        </authorList>
    </citation>
    <scope>NUCLEOTIDE SEQUENCE [LARGE SCALE GENOMIC DNA]</scope>
    <source>
        <strain evidence="1 2">2709</strain>
    </source>
</reference>
<keyword evidence="2" id="KW-1185">Reference proteome</keyword>
<gene>
    <name evidence="1" type="ORF">ABIE13_003128</name>
</gene>
<dbReference type="Proteomes" id="UP001549320">
    <property type="component" value="Unassembled WGS sequence"/>
</dbReference>
<name>A0ABV2QAG0_9BURK</name>
<evidence type="ECO:0000313" key="1">
    <source>
        <dbReference type="EMBL" id="MET4578012.1"/>
    </source>
</evidence>
<evidence type="ECO:0000313" key="2">
    <source>
        <dbReference type="Proteomes" id="UP001549320"/>
    </source>
</evidence>
<dbReference type="EMBL" id="JBEPSH010000006">
    <property type="protein sequence ID" value="MET4578012.1"/>
    <property type="molecule type" value="Genomic_DNA"/>
</dbReference>
<comment type="caution">
    <text evidence="1">The sequence shown here is derived from an EMBL/GenBank/DDBJ whole genome shotgun (WGS) entry which is preliminary data.</text>
</comment>
<sequence length="252" mass="28112">MTEVIAFNPGNYRYVRGVRQYSCGVAADLGYRLERARFSRPLPLKEGFERIAAHLQANGRPLTAFAACELRSPAPFTEEGFRAFNDVYIGTLKTWGIYEEGGDNPVARSNVCPEFHKPAEPSLYAFSYTVAHPGAVPSFVIAGSAEALEGKGDYRDNCVRLGDISPEGLSEKGRWVLGEMSRRMKALGFTWDDTSGVQLYTVHPIQHVMLQEMAPQGIVRNGVDWHFNRPPVKDLEFEMDCRGVVSEYVLTV</sequence>
<organism evidence="1 2">
    <name type="scientific">Ottowia thiooxydans</name>
    <dbReference type="NCBI Taxonomy" id="219182"/>
    <lineage>
        <taxon>Bacteria</taxon>
        <taxon>Pseudomonadati</taxon>
        <taxon>Pseudomonadota</taxon>
        <taxon>Betaproteobacteria</taxon>
        <taxon>Burkholderiales</taxon>
        <taxon>Comamonadaceae</taxon>
        <taxon>Ottowia</taxon>
    </lineage>
</organism>
<dbReference type="RefSeq" id="WP_354444899.1">
    <property type="nucleotide sequence ID" value="NZ_JBEPSH010000006.1"/>
</dbReference>
<protein>
    <recommendedName>
        <fullName evidence="3">RidA family protein</fullName>
    </recommendedName>
</protein>
<accession>A0ABV2QAG0</accession>
<evidence type="ECO:0008006" key="3">
    <source>
        <dbReference type="Google" id="ProtNLM"/>
    </source>
</evidence>
<proteinExistence type="predicted"/>